<keyword evidence="5" id="KW-0805">Transcription regulation</keyword>
<evidence type="ECO:0000256" key="9">
    <source>
        <dbReference type="SAM" id="MobiDB-lite"/>
    </source>
</evidence>
<dbReference type="InterPro" id="IPR003656">
    <property type="entry name" value="Znf_BED"/>
</dbReference>
<sequence length="633" mass="70727">ESYNKDGSVDNTKVQCSICFKEFSYHRSTSSLSYHLQAKHPGVSPDASPPSKPQPRQRTIPECGRRSRPLDENKLTTAIARWVATDCRPVNIVEDSGLRDVIRLASSEPAYTLPSRGTIVARIEELYEAEKQSKINLLRNANAVALTGDHWTSVSNQNYLGVTAHHIDADWKLHSFALAVKHSEERHFAEKCAEQFSEVAEQWEIAGKVTTIGTDSARNMTAAARLLPYEHMPCVAHSLQRSITMSLRDSGLENVLAKCRKLVGHFKHSPANAAELRAQQEELGQPQEPLVQDVSTRWNSTLSMITRLLRNKDAVKATLELHQQRGTPAMLTNAELEKIEKLETLLEPCRYVTELLGGEQYISCSAVLPALCHLFRLMTGSDDDPGYVLRFKAAFTSDLSKRKQSTNLQWLKVATALDPRFKDLKCLPRSEREEVWKLIKEESAQQPEPRREPEPGPPKKKMHFLLAAASDSDDEEDPASDTSVDRYRGEPSISIDDCPLEWWSGHARAYPTLAPLAQKYLATPATTVPCERLFSLSGHILQKKRAALSTANVTRLVSLSSHNCAAVEGETVHEAQTSDHFDLLPNGGGVGRGERGHGVHRRAVADRTRSKGRRKTVQVQSVWVRFALRYAMQ</sequence>
<dbReference type="AlphaFoldDB" id="A0A8C1JSK2"/>
<dbReference type="Pfam" id="PF02892">
    <property type="entry name" value="zf-BED"/>
    <property type="match status" value="1"/>
</dbReference>
<dbReference type="SUPFAM" id="SSF140996">
    <property type="entry name" value="Hermes dimerisation domain"/>
    <property type="match status" value="1"/>
</dbReference>
<dbReference type="PANTHER" id="PTHR46481">
    <property type="entry name" value="ZINC FINGER BED DOMAIN-CONTAINING PROTEIN 4"/>
    <property type="match status" value="1"/>
</dbReference>
<keyword evidence="4" id="KW-0862">Zinc</keyword>
<feature type="domain" description="BED-type" evidence="10">
    <location>
        <begin position="9"/>
        <end position="41"/>
    </location>
</feature>
<evidence type="ECO:0000259" key="11">
    <source>
        <dbReference type="Pfam" id="PF05699"/>
    </source>
</evidence>
<proteinExistence type="predicted"/>
<dbReference type="GO" id="GO:0003677">
    <property type="term" value="F:DNA binding"/>
    <property type="evidence" value="ECO:0007669"/>
    <property type="project" value="UniProtKB-KW"/>
</dbReference>
<organism evidence="12 13">
    <name type="scientific">Cyprinus carpio</name>
    <name type="common">Common carp</name>
    <dbReference type="NCBI Taxonomy" id="7962"/>
    <lineage>
        <taxon>Eukaryota</taxon>
        <taxon>Metazoa</taxon>
        <taxon>Chordata</taxon>
        <taxon>Craniata</taxon>
        <taxon>Vertebrata</taxon>
        <taxon>Euteleostomi</taxon>
        <taxon>Actinopterygii</taxon>
        <taxon>Neopterygii</taxon>
        <taxon>Teleostei</taxon>
        <taxon>Ostariophysi</taxon>
        <taxon>Cypriniformes</taxon>
        <taxon>Cyprinidae</taxon>
        <taxon>Cyprininae</taxon>
        <taxon>Cyprinus</taxon>
    </lineage>
</organism>
<dbReference type="InterPro" id="IPR012337">
    <property type="entry name" value="RNaseH-like_sf"/>
</dbReference>
<dbReference type="InterPro" id="IPR052035">
    <property type="entry name" value="ZnF_BED_domain_contain"/>
</dbReference>
<dbReference type="InterPro" id="IPR008906">
    <property type="entry name" value="HATC_C_dom"/>
</dbReference>
<feature type="domain" description="HAT C-terminal dimerisation" evidence="11">
    <location>
        <begin position="485"/>
        <end position="559"/>
    </location>
</feature>
<evidence type="ECO:0000259" key="10">
    <source>
        <dbReference type="Pfam" id="PF02892"/>
    </source>
</evidence>
<name>A0A8C1JSK2_CYPCA</name>
<keyword evidence="6" id="KW-0238">DNA-binding</keyword>
<feature type="region of interest" description="Disordered" evidence="9">
    <location>
        <begin position="440"/>
        <end position="490"/>
    </location>
</feature>
<evidence type="ECO:0008006" key="14">
    <source>
        <dbReference type="Google" id="ProtNLM"/>
    </source>
</evidence>
<dbReference type="GO" id="GO:0008270">
    <property type="term" value="F:zinc ion binding"/>
    <property type="evidence" value="ECO:0007669"/>
    <property type="project" value="UniProtKB-KW"/>
</dbReference>
<dbReference type="Gene3D" id="1.10.10.1070">
    <property type="entry name" value="Zinc finger, BED domain-containing"/>
    <property type="match status" value="1"/>
</dbReference>
<evidence type="ECO:0000313" key="12">
    <source>
        <dbReference type="Ensembl" id="ENSCCRP00010037102.1"/>
    </source>
</evidence>
<evidence type="ECO:0000256" key="7">
    <source>
        <dbReference type="ARBA" id="ARBA00023163"/>
    </source>
</evidence>
<accession>A0A8C1JSK2</accession>
<dbReference type="Proteomes" id="UP000694427">
    <property type="component" value="Unplaced"/>
</dbReference>
<evidence type="ECO:0000256" key="4">
    <source>
        <dbReference type="ARBA" id="ARBA00022833"/>
    </source>
</evidence>
<dbReference type="GO" id="GO:0005634">
    <property type="term" value="C:nucleus"/>
    <property type="evidence" value="ECO:0007669"/>
    <property type="project" value="UniProtKB-SubCell"/>
</dbReference>
<evidence type="ECO:0000256" key="3">
    <source>
        <dbReference type="ARBA" id="ARBA00022771"/>
    </source>
</evidence>
<protein>
    <recommendedName>
        <fullName evidence="14">HAT C-terminal dimerisation domain-containing protein</fullName>
    </recommendedName>
</protein>
<dbReference type="GO" id="GO:0046983">
    <property type="term" value="F:protein dimerization activity"/>
    <property type="evidence" value="ECO:0007669"/>
    <property type="project" value="InterPro"/>
</dbReference>
<comment type="subcellular location">
    <subcellularLocation>
        <location evidence="1">Nucleus</location>
    </subcellularLocation>
</comment>
<evidence type="ECO:0000256" key="1">
    <source>
        <dbReference type="ARBA" id="ARBA00004123"/>
    </source>
</evidence>
<feature type="region of interest" description="Disordered" evidence="9">
    <location>
        <begin position="37"/>
        <end position="68"/>
    </location>
</feature>
<reference evidence="12" key="1">
    <citation type="submission" date="2025-08" db="UniProtKB">
        <authorList>
            <consortium name="Ensembl"/>
        </authorList>
    </citation>
    <scope>IDENTIFICATION</scope>
</reference>
<keyword evidence="3" id="KW-0863">Zinc-finger</keyword>
<keyword evidence="8" id="KW-0539">Nucleus</keyword>
<evidence type="ECO:0000313" key="13">
    <source>
        <dbReference type="Proteomes" id="UP000694427"/>
    </source>
</evidence>
<evidence type="ECO:0000256" key="2">
    <source>
        <dbReference type="ARBA" id="ARBA00022723"/>
    </source>
</evidence>
<reference evidence="12" key="2">
    <citation type="submission" date="2025-09" db="UniProtKB">
        <authorList>
            <consortium name="Ensembl"/>
        </authorList>
    </citation>
    <scope>IDENTIFICATION</scope>
</reference>
<dbReference type="SUPFAM" id="SSF53098">
    <property type="entry name" value="Ribonuclease H-like"/>
    <property type="match status" value="1"/>
</dbReference>
<evidence type="ECO:0000256" key="6">
    <source>
        <dbReference type="ARBA" id="ARBA00023125"/>
    </source>
</evidence>
<dbReference type="PANTHER" id="PTHR46481:SF10">
    <property type="entry name" value="ZINC FINGER BED DOMAIN-CONTAINING PROTEIN 39"/>
    <property type="match status" value="1"/>
</dbReference>
<evidence type="ECO:0000256" key="5">
    <source>
        <dbReference type="ARBA" id="ARBA00023015"/>
    </source>
</evidence>
<evidence type="ECO:0000256" key="8">
    <source>
        <dbReference type="ARBA" id="ARBA00023242"/>
    </source>
</evidence>
<keyword evidence="13" id="KW-1185">Reference proteome</keyword>
<dbReference type="Ensembl" id="ENSCCRT00010040727.1">
    <property type="protein sequence ID" value="ENSCCRP00010037102.1"/>
    <property type="gene ID" value="ENSCCRG00010015827.1"/>
</dbReference>
<feature type="compositionally biased region" description="Basic and acidic residues" evidence="9">
    <location>
        <begin position="440"/>
        <end position="454"/>
    </location>
</feature>
<keyword evidence="2" id="KW-0479">Metal-binding</keyword>
<dbReference type="Pfam" id="PF05699">
    <property type="entry name" value="Dimer_Tnp_hAT"/>
    <property type="match status" value="1"/>
</dbReference>
<keyword evidence="7" id="KW-0804">Transcription</keyword>